<keyword evidence="14 16" id="KW-0899">Viral immunoevasion</keyword>
<dbReference type="Proteomes" id="UP000114966">
    <property type="component" value="Segment"/>
</dbReference>
<gene>
    <name evidence="16" type="primary">E6</name>
</gene>
<keyword evidence="7 16" id="KW-0863">Zinc-finger</keyword>
<evidence type="ECO:0000256" key="4">
    <source>
        <dbReference type="ARBA" id="ARBA00022581"/>
    </source>
</evidence>
<dbReference type="OrthoDB" id="27353at10239"/>
<evidence type="ECO:0000256" key="2">
    <source>
        <dbReference type="ARBA" id="ARBA00022518"/>
    </source>
</evidence>
<dbReference type="GO" id="GO:0042025">
    <property type="term" value="C:host cell nucleus"/>
    <property type="evidence" value="ECO:0007669"/>
    <property type="project" value="UniProtKB-SubCell"/>
</dbReference>
<dbReference type="GO" id="GO:0039502">
    <property type="term" value="P:symbiont-mediated suppression of host type I interferon-mediated signaling pathway"/>
    <property type="evidence" value="ECO:0007669"/>
    <property type="project" value="UniProtKB-UniRule"/>
</dbReference>
<comment type="subcellular location">
    <subcellularLocation>
        <location evidence="16 17">Host cytoplasm</location>
    </subcellularLocation>
    <subcellularLocation>
        <location evidence="16 17">Host nucleus</location>
    </subcellularLocation>
</comment>
<keyword evidence="9 16" id="KW-0805">Transcription regulation</keyword>
<dbReference type="Pfam" id="PF00518">
    <property type="entry name" value="E6"/>
    <property type="match status" value="1"/>
</dbReference>
<keyword evidence="12 16" id="KW-0804">Transcription</keyword>
<evidence type="ECO:0000256" key="13">
    <source>
        <dbReference type="ARBA" id="ARBA00023200"/>
    </source>
</evidence>
<dbReference type="GO" id="GO:0030430">
    <property type="term" value="C:host cell cytoplasm"/>
    <property type="evidence" value="ECO:0007669"/>
    <property type="project" value="UniProtKB-SubCell"/>
</dbReference>
<keyword evidence="2 16" id="KW-0244">Early protein</keyword>
<keyword evidence="10 16" id="KW-0238">DNA-binding</keyword>
<dbReference type="Gene3D" id="3.30.240.40">
    <property type="entry name" value="E6 early regulatory protein"/>
    <property type="match status" value="2"/>
</dbReference>
<dbReference type="HAMAP" id="MF_04006">
    <property type="entry name" value="HPV_E6"/>
    <property type="match status" value="1"/>
</dbReference>
<keyword evidence="3 16" id="KW-1048">Host nucleus</keyword>
<dbReference type="GO" id="GO:0039648">
    <property type="term" value="P:symbiont-mediated perturbation of host ubiquitin-like protein modification"/>
    <property type="evidence" value="ECO:0007669"/>
    <property type="project" value="UniProtKB-UniRule"/>
</dbReference>
<keyword evidence="8 16" id="KW-0862">Zinc</keyword>
<keyword evidence="5 16" id="KW-1090">Inhibition of host innate immune response by virus</keyword>
<dbReference type="KEGG" id="vg:5076544"/>
<feature type="zinc finger region" evidence="16">
    <location>
        <begin position="119"/>
        <end position="155"/>
    </location>
</feature>
<sequence>MGDRENACMERMEEVDRGDRDEGPVEYLNELCAQLHLPVEEILINCCFCNCQLSERSKWEQIYKDFKLVWREGWPHGICHKCQEIHAVKASWRGYEQSAYACYVEEETGTPLGDIYMRCLYCWIPLTGAEKIHMVEDRRHFIKINGYWKGLCHRCLWNPPRLAAQLGGINVVLPHQENEGDSEADTESIGTEDLSISAGEDLETEL</sequence>
<proteinExistence type="inferred from homology"/>
<evidence type="ECO:0000313" key="20">
    <source>
        <dbReference type="Proteomes" id="UP000114966"/>
    </source>
</evidence>
<evidence type="ECO:0000256" key="8">
    <source>
        <dbReference type="ARBA" id="ARBA00022833"/>
    </source>
</evidence>
<organism evidence="19 20">
    <name type="scientific">Tursiops truncatus papillomavirus 2</name>
    <dbReference type="NCBI Taxonomy" id="936060"/>
    <lineage>
        <taxon>Viruses</taxon>
        <taxon>Monodnaviria</taxon>
        <taxon>Shotokuvirae</taxon>
        <taxon>Cossaviricota</taxon>
        <taxon>Papovaviricetes</taxon>
        <taxon>Zurhausenvirales</taxon>
        <taxon>Papillomaviridae</taxon>
        <taxon>Firstpapillomavirinae</taxon>
        <taxon>Upsilonpapillomavirus</taxon>
        <taxon>Upsilonpapillomavirus 2</taxon>
    </lineage>
</organism>
<evidence type="ECO:0000256" key="1">
    <source>
        <dbReference type="ARBA" id="ARBA00006346"/>
    </source>
</evidence>
<comment type="function">
    <text evidence="16">Plays a major role in the induction and maintenance of cellular transformation. E6 associates with host UBE3A/E6-AP ubiquitin-protein ligase and modulates its activity. Protects host keratinocytes from apoptosis by mediating the degradation of host BAK1. May also inhibit host immune response.</text>
</comment>
<keyword evidence="15 16" id="KW-1119">Modulation of host cell apoptosis by virus</keyword>
<evidence type="ECO:0000256" key="17">
    <source>
        <dbReference type="RuleBase" id="RU363123"/>
    </source>
</evidence>
<dbReference type="InterPro" id="IPR001334">
    <property type="entry name" value="E6"/>
</dbReference>
<evidence type="ECO:0000256" key="12">
    <source>
        <dbReference type="ARBA" id="ARBA00023163"/>
    </source>
</evidence>
<keyword evidence="4 16" id="KW-0945">Host-virus interaction</keyword>
<evidence type="ECO:0000256" key="3">
    <source>
        <dbReference type="ARBA" id="ARBA00022562"/>
    </source>
</evidence>
<accession>Q1XA75</accession>
<name>Q1XA75_9PAPI</name>
<evidence type="ECO:0000313" key="19">
    <source>
        <dbReference type="EMBL" id="AAY32853.1"/>
    </source>
</evidence>
<evidence type="ECO:0000256" key="14">
    <source>
        <dbReference type="ARBA" id="ARBA00023280"/>
    </source>
</evidence>
<dbReference type="SUPFAM" id="SSF161229">
    <property type="entry name" value="E6 C-terminal domain-like"/>
    <property type="match status" value="2"/>
</dbReference>
<keyword evidence="20" id="KW-1185">Reference proteome</keyword>
<dbReference type="GO" id="GO:0052150">
    <property type="term" value="P:symbiont-mediated perturbation of host apoptosis"/>
    <property type="evidence" value="ECO:0007669"/>
    <property type="project" value="UniProtKB-KW"/>
</dbReference>
<dbReference type="InterPro" id="IPR038575">
    <property type="entry name" value="E6_sf"/>
</dbReference>
<comment type="similarity">
    <text evidence="1 16 17">Belongs to the papillomaviridae E6 protein family.</text>
</comment>
<evidence type="ECO:0000256" key="15">
    <source>
        <dbReference type="ARBA" id="ARBA00023323"/>
    </source>
</evidence>
<evidence type="ECO:0000256" key="11">
    <source>
        <dbReference type="ARBA" id="ARBA00023159"/>
    </source>
</evidence>
<comment type="subunit">
    <text evidence="16">Forms homodimers. Interacts with ubiquitin-protein ligase UBE3A/E6-AP; this interaction stimulates UBE3A ubiquitin activity. Interacts with host BAK1.</text>
</comment>
<feature type="short sequence motif" description="PDZ-binding domain" evidence="16">
    <location>
        <begin position="204"/>
        <end position="206"/>
    </location>
</feature>
<protein>
    <recommendedName>
        <fullName evidence="16 17">Protein E6</fullName>
    </recommendedName>
</protein>
<keyword evidence="13 16" id="KW-1035">Host cytoplasm</keyword>
<reference evidence="19 20" key="1">
    <citation type="journal article" date="2006" name="J. Gen. Virol.">
        <title>Isolation and characterization of the first American bottlenose dolphin papillomavirus: Tursiops truncatus papillomavirus type 2.</title>
        <authorList>
            <person name="Rehtanz M."/>
            <person name="Ghim S.J."/>
            <person name="Rector A."/>
            <person name="Van Ranst M."/>
            <person name="Fair P.A."/>
            <person name="Bossart G.D."/>
            <person name="Jenson A.B."/>
        </authorList>
    </citation>
    <scope>NUCLEOTIDE SEQUENCE [LARGE SCALE GENOMIC DNA]</scope>
</reference>
<evidence type="ECO:0000256" key="6">
    <source>
        <dbReference type="ARBA" id="ARBA00022723"/>
    </source>
</evidence>
<dbReference type="GO" id="GO:0052170">
    <property type="term" value="P:symbiont-mediated suppression of host innate immune response"/>
    <property type="evidence" value="ECO:0007669"/>
    <property type="project" value="UniProtKB-KW"/>
</dbReference>
<feature type="region of interest" description="Disordered" evidence="18">
    <location>
        <begin position="178"/>
        <end position="206"/>
    </location>
</feature>
<evidence type="ECO:0000256" key="5">
    <source>
        <dbReference type="ARBA" id="ARBA00022632"/>
    </source>
</evidence>
<dbReference type="GO" id="GO:0003677">
    <property type="term" value="F:DNA binding"/>
    <property type="evidence" value="ECO:0007669"/>
    <property type="project" value="UniProtKB-UniRule"/>
</dbReference>
<dbReference type="GO" id="GO:0006355">
    <property type="term" value="P:regulation of DNA-templated transcription"/>
    <property type="evidence" value="ECO:0007669"/>
    <property type="project" value="UniProtKB-UniRule"/>
</dbReference>
<feature type="zinc finger region" evidence="16">
    <location>
        <begin position="46"/>
        <end position="82"/>
    </location>
</feature>
<keyword evidence="11 16" id="KW-0010">Activator</keyword>
<evidence type="ECO:0000256" key="9">
    <source>
        <dbReference type="ARBA" id="ARBA00023015"/>
    </source>
</evidence>
<dbReference type="EMBL" id="AY956402">
    <property type="protein sequence ID" value="AAY32853.1"/>
    <property type="molecule type" value="Genomic_DNA"/>
</dbReference>
<dbReference type="GO" id="GO:0008270">
    <property type="term" value="F:zinc ion binding"/>
    <property type="evidence" value="ECO:0007669"/>
    <property type="project" value="UniProtKB-KW"/>
</dbReference>
<evidence type="ECO:0000256" key="16">
    <source>
        <dbReference type="HAMAP-Rule" id="MF_04006"/>
    </source>
</evidence>
<dbReference type="RefSeq" id="YP_656474.1">
    <property type="nucleotide sequence ID" value="NC_008184.1"/>
</dbReference>
<dbReference type="GO" id="GO:0006351">
    <property type="term" value="P:DNA-templated transcription"/>
    <property type="evidence" value="ECO:0007669"/>
    <property type="project" value="UniProtKB-UniRule"/>
</dbReference>
<evidence type="ECO:0000256" key="18">
    <source>
        <dbReference type="SAM" id="MobiDB-lite"/>
    </source>
</evidence>
<evidence type="ECO:0000256" key="7">
    <source>
        <dbReference type="ARBA" id="ARBA00022771"/>
    </source>
</evidence>
<evidence type="ECO:0000256" key="10">
    <source>
        <dbReference type="ARBA" id="ARBA00023125"/>
    </source>
</evidence>
<keyword evidence="6 16" id="KW-0479">Metal-binding</keyword>